<protein>
    <recommendedName>
        <fullName evidence="1">Mitochondrial import inner membrane translocase subunit TIM50</fullName>
    </recommendedName>
</protein>
<feature type="region of interest" description="Disordered" evidence="2">
    <location>
        <begin position="48"/>
        <end position="114"/>
    </location>
</feature>
<comment type="similarity">
    <text evidence="1">Belongs to the TIM50 family.</text>
</comment>
<dbReference type="EMBL" id="AZGZ01000027">
    <property type="protein sequence ID" value="KZZ88238.1"/>
    <property type="molecule type" value="Genomic_DNA"/>
</dbReference>
<evidence type="ECO:0000313" key="5">
    <source>
        <dbReference type="Proteomes" id="UP000242877"/>
    </source>
</evidence>
<dbReference type="Proteomes" id="UP000242877">
    <property type="component" value="Unassembled WGS sequence"/>
</dbReference>
<keyword evidence="1" id="KW-0811">Translocation</keyword>
<evidence type="ECO:0000313" key="4">
    <source>
        <dbReference type="EMBL" id="KZZ88238.1"/>
    </source>
</evidence>
<dbReference type="OrthoDB" id="1711508at2759"/>
<dbReference type="Gene3D" id="3.40.50.1000">
    <property type="entry name" value="HAD superfamily/HAD-like"/>
    <property type="match status" value="1"/>
</dbReference>
<keyword evidence="1" id="KW-0809">Transit peptide</keyword>
<gene>
    <name evidence="4" type="ORF">AAP_05059</name>
</gene>
<dbReference type="InterPro" id="IPR023214">
    <property type="entry name" value="HAD_sf"/>
</dbReference>
<organism evidence="4 5">
    <name type="scientific">Ascosphaera apis ARSEF 7405</name>
    <dbReference type="NCBI Taxonomy" id="392613"/>
    <lineage>
        <taxon>Eukaryota</taxon>
        <taxon>Fungi</taxon>
        <taxon>Dikarya</taxon>
        <taxon>Ascomycota</taxon>
        <taxon>Pezizomycotina</taxon>
        <taxon>Eurotiomycetes</taxon>
        <taxon>Eurotiomycetidae</taxon>
        <taxon>Onygenales</taxon>
        <taxon>Ascosphaeraceae</taxon>
        <taxon>Ascosphaera</taxon>
    </lineage>
</organism>
<evidence type="ECO:0000256" key="2">
    <source>
        <dbReference type="SAM" id="MobiDB-lite"/>
    </source>
</evidence>
<feature type="compositionally biased region" description="Low complexity" evidence="2">
    <location>
        <begin position="58"/>
        <end position="67"/>
    </location>
</feature>
<dbReference type="InterPro" id="IPR036412">
    <property type="entry name" value="HAD-like_sf"/>
</dbReference>
<dbReference type="VEuPathDB" id="FungiDB:AAP_05059"/>
<evidence type="ECO:0000259" key="3">
    <source>
        <dbReference type="PROSITE" id="PS50969"/>
    </source>
</evidence>
<dbReference type="GO" id="GO:0005744">
    <property type="term" value="C:TIM23 mitochondrial import inner membrane translocase complex"/>
    <property type="evidence" value="ECO:0007669"/>
    <property type="project" value="UniProtKB-UniRule"/>
</dbReference>
<keyword evidence="1" id="KW-0813">Transport</keyword>
<comment type="function">
    <text evidence="1">Essential component of the TIM23 complex, a complex that mediates the translocation of transit peptide-containing proteins across the mitochondrial inner membrane.</text>
</comment>
<dbReference type="InterPro" id="IPR004274">
    <property type="entry name" value="FCP1_dom"/>
</dbReference>
<proteinExistence type="inferred from homology"/>
<sequence length="394" mass="45517">MNSSSLIKPIALRLSRSPINQRLFQAAASYHSPRLSCCLFSTHTPLSVSRPHARKSQSSRSKSGSTSMREVTPLVPADHKPPKIEYRGNKFVQVDNVSSGPGDESVEDKDPLPVPVPTKEYLEQSAKEPQVLDQPRRLFVVLDLNRTLIYRPRDTREFIRRPHLEPFMETIVTDHNAMIWTTSKPTTVRTILPVALKGRVRRKLCEVLDRSSFNLNRVQYFSKTQVYKELDRIWNDKTLQRKREEQTKTVRKKLPQTKIIRGWWNQSNTILIDDSWQKAAKQPYNLLEVPAFTDGNAGDEVTLRMVLRQLRVLSWYDDVSCKIREWIELRNKTFSPKPDGTPWTLNQDDYNRFWDRVVMGEEKKLGLEPYVFPPPPRKMGVKGSDSESGSSGED</sequence>
<dbReference type="SUPFAM" id="SSF56784">
    <property type="entry name" value="HAD-like"/>
    <property type="match status" value="1"/>
</dbReference>
<feature type="region of interest" description="Disordered" evidence="2">
    <location>
        <begin position="369"/>
        <end position="394"/>
    </location>
</feature>
<keyword evidence="1" id="KW-0496">Mitochondrion</keyword>
<dbReference type="Pfam" id="PF03031">
    <property type="entry name" value="NIF"/>
    <property type="match status" value="1"/>
</dbReference>
<evidence type="ECO:0000256" key="1">
    <source>
        <dbReference type="RuleBase" id="RU365079"/>
    </source>
</evidence>
<feature type="compositionally biased region" description="Basic and acidic residues" evidence="2">
    <location>
        <begin position="77"/>
        <end position="88"/>
    </location>
</feature>
<dbReference type="SMART" id="SM00577">
    <property type="entry name" value="CPDc"/>
    <property type="match status" value="1"/>
</dbReference>
<feature type="domain" description="FCP1 homology" evidence="3">
    <location>
        <begin position="133"/>
        <end position="313"/>
    </location>
</feature>
<keyword evidence="1" id="KW-0653">Protein transport</keyword>
<name>A0A167VZX9_9EURO</name>
<reference evidence="4 5" key="1">
    <citation type="journal article" date="2016" name="Genome Biol. Evol.">
        <title>Divergent and convergent evolution of fungal pathogenicity.</title>
        <authorList>
            <person name="Shang Y."/>
            <person name="Xiao G."/>
            <person name="Zheng P."/>
            <person name="Cen K."/>
            <person name="Zhan S."/>
            <person name="Wang C."/>
        </authorList>
    </citation>
    <scope>NUCLEOTIDE SEQUENCE [LARGE SCALE GENOMIC DNA]</scope>
    <source>
        <strain evidence="4 5">ARSEF 7405</strain>
    </source>
</reference>
<dbReference type="GO" id="GO:0015031">
    <property type="term" value="P:protein transport"/>
    <property type="evidence" value="ECO:0007669"/>
    <property type="project" value="UniProtKB-KW"/>
</dbReference>
<keyword evidence="5" id="KW-1185">Reference proteome</keyword>
<comment type="subcellular location">
    <subcellularLocation>
        <location evidence="1">Mitochondrion inner membrane</location>
        <topology evidence="1">Single-pass membrane protein</topology>
    </subcellularLocation>
</comment>
<comment type="subunit">
    <text evidence="1">Component of the TIM23 complex.</text>
</comment>
<dbReference type="PANTHER" id="PTHR12210">
    <property type="entry name" value="DULLARD PROTEIN PHOSPHATASE"/>
    <property type="match status" value="1"/>
</dbReference>
<accession>A0A167VZX9</accession>
<comment type="caution">
    <text evidence="4">The sequence shown here is derived from an EMBL/GenBank/DDBJ whole genome shotgun (WGS) entry which is preliminary data.</text>
</comment>
<dbReference type="InterPro" id="IPR050365">
    <property type="entry name" value="TIM50"/>
</dbReference>
<dbReference type="PROSITE" id="PS50969">
    <property type="entry name" value="FCP1"/>
    <property type="match status" value="1"/>
</dbReference>
<dbReference type="AlphaFoldDB" id="A0A167VZX9"/>